<dbReference type="AlphaFoldDB" id="A0AAE2CYQ4"/>
<accession>A0AAE2CYQ4</accession>
<protein>
    <submittedName>
        <fullName evidence="1">Uncharacterized protein</fullName>
    </submittedName>
</protein>
<name>A0AAE2CYQ4_9LAMI</name>
<comment type="caution">
    <text evidence="1">The sequence shown here is derived from an EMBL/GenBank/DDBJ whole genome shotgun (WGS) entry which is preliminary data.</text>
</comment>
<reference evidence="1" key="1">
    <citation type="submission" date="2020-06" db="EMBL/GenBank/DDBJ databases">
        <authorList>
            <person name="Li T."/>
            <person name="Hu X."/>
            <person name="Zhang T."/>
            <person name="Song X."/>
            <person name="Zhang H."/>
            <person name="Dai N."/>
            <person name="Sheng W."/>
            <person name="Hou X."/>
            <person name="Wei L."/>
        </authorList>
    </citation>
    <scope>NUCLEOTIDE SEQUENCE</scope>
    <source>
        <strain evidence="1">3651</strain>
        <tissue evidence="1">Leaf</tissue>
    </source>
</reference>
<organism evidence="1 2">
    <name type="scientific">Sesamum alatum</name>
    <dbReference type="NCBI Taxonomy" id="300844"/>
    <lineage>
        <taxon>Eukaryota</taxon>
        <taxon>Viridiplantae</taxon>
        <taxon>Streptophyta</taxon>
        <taxon>Embryophyta</taxon>
        <taxon>Tracheophyta</taxon>
        <taxon>Spermatophyta</taxon>
        <taxon>Magnoliopsida</taxon>
        <taxon>eudicotyledons</taxon>
        <taxon>Gunneridae</taxon>
        <taxon>Pentapetalae</taxon>
        <taxon>asterids</taxon>
        <taxon>lamiids</taxon>
        <taxon>Lamiales</taxon>
        <taxon>Pedaliaceae</taxon>
        <taxon>Sesamum</taxon>
    </lineage>
</organism>
<keyword evidence="2" id="KW-1185">Reference proteome</keyword>
<evidence type="ECO:0000313" key="1">
    <source>
        <dbReference type="EMBL" id="KAK4438949.1"/>
    </source>
</evidence>
<reference evidence="1" key="2">
    <citation type="journal article" date="2024" name="Plant">
        <title>Genomic evolution and insights into agronomic trait innovations of Sesamum species.</title>
        <authorList>
            <person name="Miao H."/>
            <person name="Wang L."/>
            <person name="Qu L."/>
            <person name="Liu H."/>
            <person name="Sun Y."/>
            <person name="Le M."/>
            <person name="Wang Q."/>
            <person name="Wei S."/>
            <person name="Zheng Y."/>
            <person name="Lin W."/>
            <person name="Duan Y."/>
            <person name="Cao H."/>
            <person name="Xiong S."/>
            <person name="Wang X."/>
            <person name="Wei L."/>
            <person name="Li C."/>
            <person name="Ma Q."/>
            <person name="Ju M."/>
            <person name="Zhao R."/>
            <person name="Li G."/>
            <person name="Mu C."/>
            <person name="Tian Q."/>
            <person name="Mei H."/>
            <person name="Zhang T."/>
            <person name="Gao T."/>
            <person name="Zhang H."/>
        </authorList>
    </citation>
    <scope>NUCLEOTIDE SEQUENCE</scope>
    <source>
        <strain evidence="1">3651</strain>
    </source>
</reference>
<feature type="non-terminal residue" evidence="1">
    <location>
        <position position="1"/>
    </location>
</feature>
<gene>
    <name evidence="1" type="ORF">Salat_0229500</name>
</gene>
<dbReference type="EMBL" id="JACGWO010000001">
    <property type="protein sequence ID" value="KAK4438949.1"/>
    <property type="molecule type" value="Genomic_DNA"/>
</dbReference>
<dbReference type="Proteomes" id="UP001293254">
    <property type="component" value="Unassembled WGS sequence"/>
</dbReference>
<sequence length="231" mass="26290">HFPAVFSTFQTIFSHQSSWLLGKSLCVGVVRVQASFQSLFQAIFRPSNGVVLCLFWGLFPPPFKPFFRSESSCYTLSLSFVPVTAPWEDLQVCTVWFVFQRVFSLSDHLSITNIAPHFYRCLVGVERVLLPCFPSPHRSLASSCAWLLFKVPDAVDRQFSWWWANKNQLATRREEFQVCMVFSAFSGQFSWLLEKVRFCPEGPFLLTRVKLLLPCSVLPSNLLGRTGSTAG</sequence>
<evidence type="ECO:0000313" key="2">
    <source>
        <dbReference type="Proteomes" id="UP001293254"/>
    </source>
</evidence>
<proteinExistence type="predicted"/>